<comment type="caution">
    <text evidence="1">The sequence shown here is derived from an EMBL/GenBank/DDBJ whole genome shotgun (WGS) entry which is preliminary data.</text>
</comment>
<proteinExistence type="predicted"/>
<dbReference type="AlphaFoldDB" id="A0A7V4E4C8"/>
<dbReference type="EMBL" id="DTDJ01000028">
    <property type="protein sequence ID" value="HGL17518.1"/>
    <property type="molecule type" value="Genomic_DNA"/>
</dbReference>
<gene>
    <name evidence="1" type="ORF">ENU66_04230</name>
</gene>
<dbReference type="GO" id="GO:0016740">
    <property type="term" value="F:transferase activity"/>
    <property type="evidence" value="ECO:0007669"/>
    <property type="project" value="UniProtKB-KW"/>
</dbReference>
<name>A0A7V4E4C8_UNCW3</name>
<reference evidence="1" key="1">
    <citation type="journal article" date="2020" name="mSystems">
        <title>Genome- and Community-Level Interaction Insights into Carbon Utilization and Element Cycling Functions of Hydrothermarchaeota in Hydrothermal Sediment.</title>
        <authorList>
            <person name="Zhou Z."/>
            <person name="Liu Y."/>
            <person name="Xu W."/>
            <person name="Pan J."/>
            <person name="Luo Z.H."/>
            <person name="Li M."/>
        </authorList>
    </citation>
    <scope>NUCLEOTIDE SEQUENCE [LARGE SCALE GENOMIC DNA]</scope>
    <source>
        <strain evidence="1">SpSt-69</strain>
    </source>
</reference>
<dbReference type="InterPro" id="IPR029044">
    <property type="entry name" value="Nucleotide-diphossugar_trans"/>
</dbReference>
<accession>A0A7V4E4C8</accession>
<evidence type="ECO:0000313" key="1">
    <source>
        <dbReference type="EMBL" id="HGL17518.1"/>
    </source>
</evidence>
<protein>
    <submittedName>
        <fullName evidence="1">Glycosyltransferase family 2 protein</fullName>
    </submittedName>
</protein>
<keyword evidence="1" id="KW-0808">Transferase</keyword>
<sequence>MLVSGFTYIRNAVKYDFPIVEAISSLLPIVDEFIVNVIESEDETLELIKSIKDPKIKIITTPWFEELRGSGKPQVLFASRAMMECRSPWCFYLQGDEVVHEKYLDYIRSALTDYLENEKVEGFTLKYKHFYGNYSLYHEGEGWVRNEIRIVRNDPTIVPYKDSHSFRKNGRKLNVISLDAYIYHYGWARRKSVLKDKLVEQARWHWKNDNIIKEKFAEKSLEELMQHKDSLHFFKGTHPKVMLERINRQVADNDFVLPIKEEYLKRKFKWVLRDLIADLSEKLTRRRLGEYENFKRIGYYHPFPGEH</sequence>
<dbReference type="Gene3D" id="3.90.550.10">
    <property type="entry name" value="Spore Coat Polysaccharide Biosynthesis Protein SpsA, Chain A"/>
    <property type="match status" value="1"/>
</dbReference>
<organism evidence="1">
    <name type="scientific">candidate division WOR-3 bacterium</name>
    <dbReference type="NCBI Taxonomy" id="2052148"/>
    <lineage>
        <taxon>Bacteria</taxon>
        <taxon>Bacteria division WOR-3</taxon>
    </lineage>
</organism>
<dbReference type="SUPFAM" id="SSF53448">
    <property type="entry name" value="Nucleotide-diphospho-sugar transferases"/>
    <property type="match status" value="1"/>
</dbReference>